<organism evidence="1">
    <name type="scientific">Siphoviridae sp. ctETl1</name>
    <dbReference type="NCBI Taxonomy" id="2826207"/>
    <lineage>
        <taxon>Viruses</taxon>
        <taxon>Duplodnaviria</taxon>
        <taxon>Heunggongvirae</taxon>
        <taxon>Uroviricota</taxon>
        <taxon>Caudoviricetes</taxon>
    </lineage>
</organism>
<dbReference type="EMBL" id="BK015731">
    <property type="protein sequence ID" value="DAE22339.1"/>
    <property type="molecule type" value="Genomic_DNA"/>
</dbReference>
<protein>
    <submittedName>
        <fullName evidence="1">Uncharacterized protein</fullName>
    </submittedName>
</protein>
<accession>A0A8S5QU37</accession>
<evidence type="ECO:0000313" key="1">
    <source>
        <dbReference type="EMBL" id="DAE22339.1"/>
    </source>
</evidence>
<reference evidence="1" key="1">
    <citation type="journal article" date="2021" name="Proc. Natl. Acad. Sci. U.S.A.">
        <title>A Catalog of Tens of Thousands of Viruses from Human Metagenomes Reveals Hidden Associations with Chronic Diseases.</title>
        <authorList>
            <person name="Tisza M.J."/>
            <person name="Buck C.B."/>
        </authorList>
    </citation>
    <scope>NUCLEOTIDE SEQUENCE</scope>
    <source>
        <strain evidence="1">CtETl1</strain>
    </source>
</reference>
<proteinExistence type="predicted"/>
<sequence length="29" mass="3239">MDAWHRSPGAYRNSGTLVTHLTTNDIKPV</sequence>
<name>A0A8S5QU37_9CAUD</name>